<dbReference type="SMART" id="SM00758">
    <property type="entry name" value="PA14"/>
    <property type="match status" value="1"/>
</dbReference>
<dbReference type="InterPro" id="IPR048684">
    <property type="entry name" value="COG4_C"/>
</dbReference>
<dbReference type="InterPro" id="IPR017853">
    <property type="entry name" value="GH"/>
</dbReference>
<dbReference type="InterPro" id="IPR050288">
    <property type="entry name" value="Cellulose_deg_GH3"/>
</dbReference>
<accession>A0AAW0BCR6</accession>
<gene>
    <name evidence="8" type="ORF">R3P38DRAFT_3396239</name>
</gene>
<dbReference type="InterPro" id="IPR048680">
    <property type="entry name" value="COG4_N"/>
</dbReference>
<dbReference type="PRINTS" id="PR00133">
    <property type="entry name" value="GLHYDRLASE3"/>
</dbReference>
<dbReference type="Proteomes" id="UP001362999">
    <property type="component" value="Unassembled WGS sequence"/>
</dbReference>
<evidence type="ECO:0000313" key="9">
    <source>
        <dbReference type="Proteomes" id="UP001362999"/>
    </source>
</evidence>
<dbReference type="InterPro" id="IPR036881">
    <property type="entry name" value="Glyco_hydro_3_C_sf"/>
</dbReference>
<organism evidence="8 9">
    <name type="scientific">Favolaschia claudopus</name>
    <dbReference type="NCBI Taxonomy" id="2862362"/>
    <lineage>
        <taxon>Eukaryota</taxon>
        <taxon>Fungi</taxon>
        <taxon>Dikarya</taxon>
        <taxon>Basidiomycota</taxon>
        <taxon>Agaricomycotina</taxon>
        <taxon>Agaricomycetes</taxon>
        <taxon>Agaricomycetidae</taxon>
        <taxon>Agaricales</taxon>
        <taxon>Marasmiineae</taxon>
        <taxon>Mycenaceae</taxon>
        <taxon>Favolaschia</taxon>
    </lineage>
</organism>
<sequence length="1581" mass="175232">MSDQPSRSFLQADISELVHKLTINEKISLLGAPNWWNTSPIPRLDIPSVRMSDGPNGVRGSSHFVQQPAQCIPCATAMASTFDPDLIHRVGSFLAAEAKAKSSVILLAPTCNIQRTPLGGRAFESFSEDPYLSGTMATAYVNGLQAEGVSATIKHFVANDQEHEFLTEHCEKSIYIRMYPAPSWIRAQRIFSFMLAHKNAKPGAFMTSYGRIQGIHCSENIDLLQKLLRDEWKFSGLLISDWHGTYGTDQALNAGLDLEMPGPPRWRTPSLVNHCLTSQKLSLATLNKRVTNLLTFVQTLARANPEVVYGDGIERTRDSPAAREFCRQLAADGIVLLKNDDNLLPLSSKTKKLAIIGPNALQHIISGGGSAALKPSYSVCPHDGVVNGAPENVAIEYTVGCYAHKYLPTLENNLTTDSGESGWLCTFYNHESDGQLSDPVASLVIKDTRVKLVDFLPPGLKETWTIKLTGQLTSAKTAPFELGLTVAGRAKLWVNGNLTIDNWTKQTPGDFFYGQGTIEEKAVIDLTADTPVDILVEYTNTSPPKEEEDVSSQPALMLGVRLGGCEKIDADQAVEDAVALAKTSDAVLFVAGLTPEWESEGFDRPSLSLPGRQDEVIAKIAAANPNVVVCIQAGSATSMPWVAEVRGVMQAWYLGNEVGNAIADVLWGRVNPCGRLPLTFPVRIEDTPAYLNERSEHGEIHYREDLFVGYKHYHARAVKPLFPFGFGLSYTTFTFSDLVVAGADILETEYKFSVSLVVRNDGQVPGSEVAQLYISYPNTGLTTPMYQLKGFAKAKDVAPGASSSLKIDMDKYALASWDSVHNRWSISPGTYIIHVGASSEDFRLKGELKVERGYTWQGLLMRSPRSLTSLADILSSISEFQSQETQLSSSLSDLLSAREPIVLSLSRLQALVPHLDQLQNEAVLLSSTVSTTAKTAERVGGREMRRVREAGDRVGQVMELKTSLAALQSSIQSQDWESAARHCARAMSLPLEVLSGQFAETAVPTSDSHLPPAQTLQAAREQLLVVFRQKFEQASRSRDSTTTSRFFKLFPAIGWEDEGLQAYAAFVVDLVRVRAPASAKTSSPLYYITALTALFESIALIVDQHQPVVEKYYGKGKMQSVVSRLLEECDRVVNGLVESWEEERSIKRKLSDVADNPPLTLTSHLNATRRQQPSTAADEELIDPREIDKVVSEVAGMAGRWNLFKKFLSESLKESPENDVEPTQIPAEVATLEATASQRLFEDLLTSRYIPLEIWYTRTTIDKAHRLSSPDTSQMPVTTTTPDDVFYILKSVLSRVLSTGSVKTVEQTFEHLRDIMDKDYVGVIKKKLDDVYRTSGSSGPNARGDKAERENRSAFIILLNDLDLSSSHLERLTRDLAANPSISQHFLDTQKPVVKNYITGFSNLIAKFRSALRSGVEQLFNQLMRPKLRNLITDVYKDVSYVLDEDSYATAEYNDVVRKRFIKMWEGLVEGYKDTFTESNYRLFFGLALDVLLRPWEKFMMGFKFTELGAIRFDRDLRAVIAYLSSQTAFGDAREKFQRLQQLSTILNLDSEEDVDEFYNGSGITWKLSSQEARAIAALKL</sequence>
<dbReference type="Gene3D" id="1.20.58.1970">
    <property type="match status" value="1"/>
</dbReference>
<dbReference type="SMART" id="SM01217">
    <property type="entry name" value="Fn3_like"/>
    <property type="match status" value="1"/>
</dbReference>
<comment type="pathway">
    <text evidence="6">Glycan metabolism; cellulose degradation.</text>
</comment>
<dbReference type="SMART" id="SM00762">
    <property type="entry name" value="Cog4"/>
    <property type="match status" value="1"/>
</dbReference>
<dbReference type="EMBL" id="JAWWNJ010000035">
    <property type="protein sequence ID" value="KAK7023780.1"/>
    <property type="molecule type" value="Genomic_DNA"/>
</dbReference>
<dbReference type="GO" id="GO:0009251">
    <property type="term" value="P:glucan catabolic process"/>
    <property type="evidence" value="ECO:0007669"/>
    <property type="project" value="TreeGrafter"/>
</dbReference>
<evidence type="ECO:0000256" key="4">
    <source>
        <dbReference type="ARBA" id="ARBA00022801"/>
    </source>
</evidence>
<keyword evidence="6" id="KW-0624">Polysaccharide degradation</keyword>
<evidence type="ECO:0000256" key="2">
    <source>
        <dbReference type="ARBA" id="ARBA00005336"/>
    </source>
</evidence>
<dbReference type="Pfam" id="PF20662">
    <property type="entry name" value="COG4_C"/>
    <property type="match status" value="1"/>
</dbReference>
<dbReference type="InterPro" id="IPR019800">
    <property type="entry name" value="Glyco_hydro_3_AS"/>
</dbReference>
<dbReference type="SUPFAM" id="SSF56988">
    <property type="entry name" value="Anthrax protective antigen"/>
    <property type="match status" value="1"/>
</dbReference>
<name>A0AAW0BCR6_9AGAR</name>
<comment type="similarity">
    <text evidence="2 6">Belongs to the glycosyl hydrolase 3 family.</text>
</comment>
<evidence type="ECO:0000256" key="5">
    <source>
        <dbReference type="ARBA" id="ARBA00023295"/>
    </source>
</evidence>
<dbReference type="Pfam" id="PF14310">
    <property type="entry name" value="Fn3-like"/>
    <property type="match status" value="1"/>
</dbReference>
<dbReference type="Pfam" id="PF08318">
    <property type="entry name" value="COG4_m"/>
    <property type="match status" value="1"/>
</dbReference>
<keyword evidence="4 6" id="KW-0378">Hydrolase</keyword>
<dbReference type="Gene3D" id="3.20.20.300">
    <property type="entry name" value="Glycoside hydrolase, family 3, N-terminal domain"/>
    <property type="match status" value="1"/>
</dbReference>
<dbReference type="PROSITE" id="PS00775">
    <property type="entry name" value="GLYCOSYL_HYDROL_F3"/>
    <property type="match status" value="1"/>
</dbReference>
<reference evidence="8 9" key="1">
    <citation type="journal article" date="2024" name="J Genomics">
        <title>Draft genome sequencing and assembly of Favolaschia claudopus CIRM-BRFM 2984 isolated from oak limbs.</title>
        <authorList>
            <person name="Navarro D."/>
            <person name="Drula E."/>
            <person name="Chaduli D."/>
            <person name="Cazenave R."/>
            <person name="Ahrendt S."/>
            <person name="Wang J."/>
            <person name="Lipzen A."/>
            <person name="Daum C."/>
            <person name="Barry K."/>
            <person name="Grigoriev I.V."/>
            <person name="Favel A."/>
            <person name="Rosso M.N."/>
            <person name="Martin F."/>
        </authorList>
    </citation>
    <scope>NUCLEOTIDE SEQUENCE [LARGE SCALE GENOMIC DNA]</scope>
    <source>
        <strain evidence="8 9">CIRM-BRFM 2984</strain>
    </source>
</reference>
<dbReference type="InterPro" id="IPR013783">
    <property type="entry name" value="Ig-like_fold"/>
</dbReference>
<dbReference type="Gene3D" id="1.10.287.1060">
    <property type="entry name" value="ESAT-6-like"/>
    <property type="match status" value="1"/>
</dbReference>
<dbReference type="PROSITE" id="PS51820">
    <property type="entry name" value="PA14"/>
    <property type="match status" value="1"/>
</dbReference>
<dbReference type="InterPro" id="IPR026891">
    <property type="entry name" value="Fn3-like"/>
</dbReference>
<dbReference type="SUPFAM" id="SSF51445">
    <property type="entry name" value="(Trans)glycosidases"/>
    <property type="match status" value="1"/>
</dbReference>
<feature type="domain" description="PA14" evidence="7">
    <location>
        <begin position="418"/>
        <end position="578"/>
    </location>
</feature>
<proteinExistence type="inferred from homology"/>
<dbReference type="Pfam" id="PF00933">
    <property type="entry name" value="Glyco_hydro_3"/>
    <property type="match status" value="1"/>
</dbReference>
<dbReference type="SUPFAM" id="SSF52279">
    <property type="entry name" value="Beta-D-glucan exohydrolase, C-terminal domain"/>
    <property type="match status" value="1"/>
</dbReference>
<dbReference type="Gene3D" id="2.60.40.10">
    <property type="entry name" value="Immunoglobulins"/>
    <property type="match status" value="1"/>
</dbReference>
<evidence type="ECO:0000256" key="3">
    <source>
        <dbReference type="ARBA" id="ARBA00012744"/>
    </source>
</evidence>
<dbReference type="InterPro" id="IPR011658">
    <property type="entry name" value="PA14_dom"/>
</dbReference>
<dbReference type="InterPro" id="IPR002772">
    <property type="entry name" value="Glyco_hydro_3_C"/>
</dbReference>
<evidence type="ECO:0000256" key="6">
    <source>
        <dbReference type="RuleBase" id="RU361161"/>
    </source>
</evidence>
<dbReference type="Pfam" id="PF20663">
    <property type="entry name" value="COG4_N"/>
    <property type="match status" value="1"/>
</dbReference>
<evidence type="ECO:0000313" key="8">
    <source>
        <dbReference type="EMBL" id="KAK7023780.1"/>
    </source>
</evidence>
<dbReference type="InterPro" id="IPR001764">
    <property type="entry name" value="Glyco_hydro_3_N"/>
</dbReference>
<protein>
    <recommendedName>
        <fullName evidence="3 6">beta-glucosidase</fullName>
        <ecNumber evidence="3 6">3.2.1.21</ecNumber>
    </recommendedName>
</protein>
<dbReference type="Pfam" id="PF07691">
    <property type="entry name" value="PA14"/>
    <property type="match status" value="1"/>
</dbReference>
<dbReference type="EC" id="3.2.1.21" evidence="3 6"/>
<keyword evidence="6" id="KW-0119">Carbohydrate metabolism</keyword>
<dbReference type="PANTHER" id="PTHR42715">
    <property type="entry name" value="BETA-GLUCOSIDASE"/>
    <property type="match status" value="1"/>
</dbReference>
<dbReference type="GO" id="GO:0008422">
    <property type="term" value="F:beta-glucosidase activity"/>
    <property type="evidence" value="ECO:0007669"/>
    <property type="project" value="UniProtKB-EC"/>
</dbReference>
<comment type="caution">
    <text evidence="8">The sequence shown here is derived from an EMBL/GenBank/DDBJ whole genome shotgun (WGS) entry which is preliminary data.</text>
</comment>
<dbReference type="InterPro" id="IPR013167">
    <property type="entry name" value="COG4_M"/>
</dbReference>
<dbReference type="InterPro" id="IPR036962">
    <property type="entry name" value="Glyco_hydro_3_N_sf"/>
</dbReference>
<keyword evidence="9" id="KW-1185">Reference proteome</keyword>
<evidence type="ECO:0000256" key="1">
    <source>
        <dbReference type="ARBA" id="ARBA00000448"/>
    </source>
</evidence>
<dbReference type="InterPro" id="IPR037524">
    <property type="entry name" value="PA14/GLEYA"/>
</dbReference>
<dbReference type="Gene3D" id="2.60.120.260">
    <property type="entry name" value="Galactose-binding domain-like"/>
    <property type="match status" value="1"/>
</dbReference>
<dbReference type="Gene3D" id="3.40.50.1700">
    <property type="entry name" value="Glycoside hydrolase family 3 C-terminal domain"/>
    <property type="match status" value="1"/>
</dbReference>
<keyword evidence="5 6" id="KW-0326">Glycosidase</keyword>
<comment type="catalytic activity">
    <reaction evidence="1 6">
        <text>Hydrolysis of terminal, non-reducing beta-D-glucosyl residues with release of beta-D-glucose.</text>
        <dbReference type="EC" id="3.2.1.21"/>
    </reaction>
</comment>
<dbReference type="PANTHER" id="PTHR42715:SF27">
    <property type="entry name" value="BETA-GLUCOSIDASE-RELATED"/>
    <property type="match status" value="1"/>
</dbReference>
<dbReference type="Pfam" id="PF01915">
    <property type="entry name" value="Glyco_hydro_3_C"/>
    <property type="match status" value="1"/>
</dbReference>
<evidence type="ECO:0000259" key="7">
    <source>
        <dbReference type="PROSITE" id="PS51820"/>
    </source>
</evidence>